<keyword evidence="4 6" id="KW-1133">Transmembrane helix</keyword>
<keyword evidence="2 6" id="KW-0812">Transmembrane</keyword>
<evidence type="ECO:0000256" key="4">
    <source>
        <dbReference type="ARBA" id="ARBA00022989"/>
    </source>
</evidence>
<dbReference type="CDD" id="cd00060">
    <property type="entry name" value="FHA"/>
    <property type="match status" value="1"/>
</dbReference>
<feature type="transmembrane region" description="Helical" evidence="6">
    <location>
        <begin position="328"/>
        <end position="345"/>
    </location>
</feature>
<comment type="caution">
    <text evidence="8">The sequence shown here is derived from an EMBL/GenBank/DDBJ whole genome shotgun (WGS) entry which is preliminary data.</text>
</comment>
<keyword evidence="5 6" id="KW-0472">Membrane</keyword>
<dbReference type="Pfam" id="PF00498">
    <property type="entry name" value="FHA"/>
    <property type="match status" value="1"/>
</dbReference>
<dbReference type="PANTHER" id="PTHR30474">
    <property type="entry name" value="CELL CYCLE PROTEIN"/>
    <property type="match status" value="1"/>
</dbReference>
<dbReference type="InterPro" id="IPR001182">
    <property type="entry name" value="FtsW/RodA"/>
</dbReference>
<keyword evidence="8" id="KW-0131">Cell cycle</keyword>
<evidence type="ECO:0000256" key="2">
    <source>
        <dbReference type="ARBA" id="ARBA00022692"/>
    </source>
</evidence>
<feature type="transmembrane region" description="Helical" evidence="6">
    <location>
        <begin position="436"/>
        <end position="456"/>
    </location>
</feature>
<evidence type="ECO:0000256" key="6">
    <source>
        <dbReference type="SAM" id="Phobius"/>
    </source>
</evidence>
<dbReference type="Proteomes" id="UP001230220">
    <property type="component" value="Unassembled WGS sequence"/>
</dbReference>
<dbReference type="PROSITE" id="PS50006">
    <property type="entry name" value="FHA_DOMAIN"/>
    <property type="match status" value="1"/>
</dbReference>
<feature type="transmembrane region" description="Helical" evidence="6">
    <location>
        <begin position="390"/>
        <end position="415"/>
    </location>
</feature>
<evidence type="ECO:0000313" key="8">
    <source>
        <dbReference type="EMBL" id="MDQ0359670.1"/>
    </source>
</evidence>
<keyword evidence="9" id="KW-1185">Reference proteome</keyword>
<feature type="transmembrane region" description="Helical" evidence="6">
    <location>
        <begin position="476"/>
        <end position="496"/>
    </location>
</feature>
<feature type="transmembrane region" description="Helical" evidence="6">
    <location>
        <begin position="289"/>
        <end position="308"/>
    </location>
</feature>
<name>A0ABU0DYQ7_9FIRM</name>
<feature type="transmembrane region" description="Helical" evidence="6">
    <location>
        <begin position="174"/>
        <end position="195"/>
    </location>
</feature>
<dbReference type="Gene3D" id="2.60.200.20">
    <property type="match status" value="1"/>
</dbReference>
<dbReference type="EMBL" id="JAUSUR010000001">
    <property type="protein sequence ID" value="MDQ0359670.1"/>
    <property type="molecule type" value="Genomic_DNA"/>
</dbReference>
<comment type="subcellular location">
    <subcellularLocation>
        <location evidence="1">Membrane</location>
        <topology evidence="1">Multi-pass membrane protein</topology>
    </subcellularLocation>
</comment>
<feature type="domain" description="FHA" evidence="7">
    <location>
        <begin position="64"/>
        <end position="114"/>
    </location>
</feature>
<dbReference type="InterPro" id="IPR008984">
    <property type="entry name" value="SMAD_FHA_dom_sf"/>
</dbReference>
<evidence type="ECO:0000256" key="5">
    <source>
        <dbReference type="ARBA" id="ARBA00023136"/>
    </source>
</evidence>
<dbReference type="Pfam" id="PF01098">
    <property type="entry name" value="FTSW_RODA_SPOVE"/>
    <property type="match status" value="1"/>
</dbReference>
<feature type="transmembrane region" description="Helical" evidence="6">
    <location>
        <begin position="550"/>
        <end position="568"/>
    </location>
</feature>
<dbReference type="PANTHER" id="PTHR30474:SF3">
    <property type="entry name" value="PEPTIDOGLYCAN GLYCOSYLTRANSFERASE RODA"/>
    <property type="match status" value="1"/>
</dbReference>
<reference evidence="8 9" key="1">
    <citation type="submission" date="2023-07" db="EMBL/GenBank/DDBJ databases">
        <title>Genomic Encyclopedia of Type Strains, Phase IV (KMG-IV): sequencing the most valuable type-strain genomes for metagenomic binning, comparative biology and taxonomic classification.</title>
        <authorList>
            <person name="Goeker M."/>
        </authorList>
    </citation>
    <scope>NUCLEOTIDE SEQUENCE [LARGE SCALE GENOMIC DNA]</scope>
    <source>
        <strain evidence="8 9">DSM 16784</strain>
    </source>
</reference>
<feature type="transmembrane region" description="Helical" evidence="6">
    <location>
        <begin position="256"/>
        <end position="277"/>
    </location>
</feature>
<keyword evidence="3" id="KW-0133">Cell shape</keyword>
<dbReference type="RefSeq" id="WP_307404980.1">
    <property type="nucleotide sequence ID" value="NZ_JAUSUR010000001.1"/>
</dbReference>
<accession>A0ABU0DYQ7</accession>
<evidence type="ECO:0000256" key="1">
    <source>
        <dbReference type="ARBA" id="ARBA00004141"/>
    </source>
</evidence>
<keyword evidence="8" id="KW-0132">Cell division</keyword>
<evidence type="ECO:0000259" key="7">
    <source>
        <dbReference type="PROSITE" id="PS50006"/>
    </source>
</evidence>
<dbReference type="GO" id="GO:0051301">
    <property type="term" value="P:cell division"/>
    <property type="evidence" value="ECO:0007669"/>
    <property type="project" value="UniProtKB-KW"/>
</dbReference>
<proteinExistence type="predicted"/>
<evidence type="ECO:0000313" key="9">
    <source>
        <dbReference type="Proteomes" id="UP001230220"/>
    </source>
</evidence>
<feature type="transmembrane region" description="Helical" evidence="6">
    <location>
        <begin position="352"/>
        <end position="384"/>
    </location>
</feature>
<dbReference type="SMART" id="SM00240">
    <property type="entry name" value="FHA"/>
    <property type="match status" value="1"/>
</dbReference>
<organism evidence="8 9">
    <name type="scientific">Breznakia pachnodae</name>
    <dbReference type="NCBI Taxonomy" id="265178"/>
    <lineage>
        <taxon>Bacteria</taxon>
        <taxon>Bacillati</taxon>
        <taxon>Bacillota</taxon>
        <taxon>Erysipelotrichia</taxon>
        <taxon>Erysipelotrichales</taxon>
        <taxon>Erysipelotrichaceae</taxon>
        <taxon>Breznakia</taxon>
    </lineage>
</organism>
<sequence>MEFVKTLLNTYYLLPARFIFVILSLLLFREIKRLMLYRQEKRNLLAVLDIGNGSFRIPVTHYEVTIGRSEACDVVINLPSISRQHAVMTMNDNGYWKITDTKSKGGILVNGKPTTDETMIAMGDTVTLSGVDVLIMPATFMDARDYEEELKKKEKKFITKFKDKINFIGKKEGSYSTAVVLLNMFQILAFIQLYLTIDEEYVSPLFITFAVIFITPWIFKWVAKMLKIKNLGAETAAFFLTTIGFCVIASANPGDLIKQVGAFLMGIGFYCVLCIVLKNVTQIMKLRRYAAGLSILILVVNLLIGSNINGQTNWIILGPITIQPSEFVKVLFIFASSATLDWLFSTKNLRNLIIYSVACVGLLFLMGDFGTALIFFFTFIILMFMTSGDIKAILMTFIVAAMGGLMVLSFKPYILQRFDTWRNVWSHVYDSGSQQARALMAIASGGLLGLGGGNGFARTIFAADSDIVIAMVAEEWGLIIAILVASIYVVIMISAIRSHKIARSSYYVIAACSAAGLFIIQASLNIFGAIDVLPFTGVTLPFVSNGGSSMVGSWGLLSFITAALNFAFPKKNKAATPVEFEEE</sequence>
<feature type="transmembrane region" description="Helical" evidence="6">
    <location>
        <begin position="201"/>
        <end position="219"/>
    </location>
</feature>
<dbReference type="InterPro" id="IPR000253">
    <property type="entry name" value="FHA_dom"/>
</dbReference>
<feature type="transmembrane region" description="Helical" evidence="6">
    <location>
        <begin position="508"/>
        <end position="530"/>
    </location>
</feature>
<evidence type="ECO:0000256" key="3">
    <source>
        <dbReference type="ARBA" id="ARBA00022960"/>
    </source>
</evidence>
<dbReference type="SUPFAM" id="SSF49879">
    <property type="entry name" value="SMAD/FHA domain"/>
    <property type="match status" value="1"/>
</dbReference>
<gene>
    <name evidence="8" type="ORF">J2S15_000401</name>
</gene>
<feature type="transmembrane region" description="Helical" evidence="6">
    <location>
        <begin position="231"/>
        <end position="250"/>
    </location>
</feature>
<protein>
    <submittedName>
        <fullName evidence="8">Cell division protein FtsW (Lipid II flippase)/pSer/pThr/pTyr-binding forkhead associated (FHA) protein</fullName>
    </submittedName>
</protein>
<feature type="transmembrane region" description="Helical" evidence="6">
    <location>
        <begin position="12"/>
        <end position="28"/>
    </location>
</feature>